<keyword evidence="1" id="KW-0812">Transmembrane</keyword>
<gene>
    <name evidence="2" type="ORF">GCM10009092_04160</name>
</gene>
<keyword evidence="1" id="KW-0472">Membrane</keyword>
<dbReference type="InterPro" id="IPR007498">
    <property type="entry name" value="PqiA-like"/>
</dbReference>
<sequence length="192" mass="21409">MLRHLGLGLNLLALGLFFPGILLPMFALKTEMNAWFGQGRLGASLVDKELSIMQTVEELWRDQRLLVAALIFVFSVLVPLLKTTLVGLAWYWHKLQKGKRLATWVAAIGKWSMADVFVVAIFLAMLSTNHAETTTRQSLNMFGLRLDFDISSATQSMLGDGFYYFVGYCLLSLAASQLLQYGLKTQSAPAQK</sequence>
<dbReference type="RefSeq" id="WP_343841153.1">
    <property type="nucleotide sequence ID" value="NZ_BAAAEI010000002.1"/>
</dbReference>
<evidence type="ECO:0000313" key="3">
    <source>
        <dbReference type="Proteomes" id="UP001501757"/>
    </source>
</evidence>
<accession>A0ABP3GDA6</accession>
<proteinExistence type="predicted"/>
<feature type="transmembrane region" description="Helical" evidence="1">
    <location>
        <begin position="7"/>
        <end position="27"/>
    </location>
</feature>
<dbReference type="Proteomes" id="UP001501757">
    <property type="component" value="Unassembled WGS sequence"/>
</dbReference>
<protein>
    <recommendedName>
        <fullName evidence="4">Paraquat-inducible protein A</fullName>
    </recommendedName>
</protein>
<feature type="transmembrane region" description="Helical" evidence="1">
    <location>
        <begin position="104"/>
        <end position="126"/>
    </location>
</feature>
<evidence type="ECO:0000256" key="1">
    <source>
        <dbReference type="SAM" id="Phobius"/>
    </source>
</evidence>
<organism evidence="2 3">
    <name type="scientific">Bowmanella denitrificans</name>
    <dbReference type="NCBI Taxonomy" id="366582"/>
    <lineage>
        <taxon>Bacteria</taxon>
        <taxon>Pseudomonadati</taxon>
        <taxon>Pseudomonadota</taxon>
        <taxon>Gammaproteobacteria</taxon>
        <taxon>Alteromonadales</taxon>
        <taxon>Alteromonadaceae</taxon>
        <taxon>Bowmanella</taxon>
    </lineage>
</organism>
<keyword evidence="3" id="KW-1185">Reference proteome</keyword>
<evidence type="ECO:0000313" key="2">
    <source>
        <dbReference type="EMBL" id="GAA0342706.1"/>
    </source>
</evidence>
<feature type="transmembrane region" description="Helical" evidence="1">
    <location>
        <begin position="162"/>
        <end position="183"/>
    </location>
</feature>
<name>A0ABP3GDA6_9ALTE</name>
<keyword evidence="1" id="KW-1133">Transmembrane helix</keyword>
<reference evidence="3" key="1">
    <citation type="journal article" date="2019" name="Int. J. Syst. Evol. Microbiol.">
        <title>The Global Catalogue of Microorganisms (GCM) 10K type strain sequencing project: providing services to taxonomists for standard genome sequencing and annotation.</title>
        <authorList>
            <consortium name="The Broad Institute Genomics Platform"/>
            <consortium name="The Broad Institute Genome Sequencing Center for Infectious Disease"/>
            <person name="Wu L."/>
            <person name="Ma J."/>
        </authorList>
    </citation>
    <scope>NUCLEOTIDE SEQUENCE [LARGE SCALE GENOMIC DNA]</scope>
    <source>
        <strain evidence="3">JCM 13378</strain>
    </source>
</reference>
<comment type="caution">
    <text evidence="2">The sequence shown here is derived from an EMBL/GenBank/DDBJ whole genome shotgun (WGS) entry which is preliminary data.</text>
</comment>
<evidence type="ECO:0008006" key="4">
    <source>
        <dbReference type="Google" id="ProtNLM"/>
    </source>
</evidence>
<feature type="transmembrane region" description="Helical" evidence="1">
    <location>
        <begin position="65"/>
        <end position="92"/>
    </location>
</feature>
<dbReference type="Pfam" id="PF04403">
    <property type="entry name" value="PqiA"/>
    <property type="match status" value="1"/>
</dbReference>
<dbReference type="EMBL" id="BAAAEI010000002">
    <property type="protein sequence ID" value="GAA0342706.1"/>
    <property type="molecule type" value="Genomic_DNA"/>
</dbReference>